<dbReference type="OrthoDB" id="8916819at2759"/>
<reference evidence="2" key="3">
    <citation type="submission" date="2025-09" db="UniProtKB">
        <authorList>
            <consortium name="Ensembl"/>
        </authorList>
    </citation>
    <scope>IDENTIFICATION</scope>
</reference>
<dbReference type="PANTHER" id="PTHR15426:SF6">
    <property type="entry name" value="PROTEIN DEPP1"/>
    <property type="match status" value="1"/>
</dbReference>
<dbReference type="HOGENOM" id="CLU_114587_0_0_1"/>
<name>G3VTM3_SARHA</name>
<evidence type="ECO:0000313" key="3">
    <source>
        <dbReference type="Proteomes" id="UP000007648"/>
    </source>
</evidence>
<feature type="region of interest" description="Disordered" evidence="1">
    <location>
        <begin position="157"/>
        <end position="183"/>
    </location>
</feature>
<dbReference type="KEGG" id="shr:105749871"/>
<dbReference type="InterPro" id="IPR020133">
    <property type="entry name" value="DEPP"/>
</dbReference>
<dbReference type="Ensembl" id="ENSSHAT00000006585.2">
    <property type="protein sequence ID" value="ENSSHAP00000006528.2"/>
    <property type="gene ID" value="ENSSHAG00000005682.2"/>
</dbReference>
<protein>
    <submittedName>
        <fullName evidence="2">DEPP autophagy regulator 1</fullName>
    </submittedName>
</protein>
<gene>
    <name evidence="2" type="primary">DEPP1</name>
</gene>
<feature type="compositionally biased region" description="Low complexity" evidence="1">
    <location>
        <begin position="18"/>
        <end position="35"/>
    </location>
</feature>
<dbReference type="GO" id="GO:0010506">
    <property type="term" value="P:regulation of autophagy"/>
    <property type="evidence" value="ECO:0007669"/>
    <property type="project" value="TreeGrafter"/>
</dbReference>
<accession>G3VTM3</accession>
<dbReference type="Pfam" id="PF15343">
    <property type="entry name" value="DEPP"/>
    <property type="match status" value="1"/>
</dbReference>
<proteinExistence type="predicted"/>
<reference evidence="2 3" key="1">
    <citation type="journal article" date="2011" name="Proc. Natl. Acad. Sci. U.S.A.">
        <title>Genetic diversity and population structure of the endangered marsupial Sarcophilus harrisii (Tasmanian devil).</title>
        <authorList>
            <person name="Miller W."/>
            <person name="Hayes V.M."/>
            <person name="Ratan A."/>
            <person name="Petersen D.C."/>
            <person name="Wittekindt N.E."/>
            <person name="Miller J."/>
            <person name="Walenz B."/>
            <person name="Knight J."/>
            <person name="Qi J."/>
            <person name="Zhao F."/>
            <person name="Wang Q."/>
            <person name="Bedoya-Reina O.C."/>
            <person name="Katiyar N."/>
            <person name="Tomsho L.P."/>
            <person name="Kasson L.M."/>
            <person name="Hardie R.A."/>
            <person name="Woodbridge P."/>
            <person name="Tindall E.A."/>
            <person name="Bertelsen M.F."/>
            <person name="Dixon D."/>
            <person name="Pyecroft S."/>
            <person name="Helgen K.M."/>
            <person name="Lesk A.M."/>
            <person name="Pringle T.H."/>
            <person name="Patterson N."/>
            <person name="Zhang Y."/>
            <person name="Kreiss A."/>
            <person name="Woods G.M."/>
            <person name="Jones M.E."/>
            <person name="Schuster S.C."/>
        </authorList>
    </citation>
    <scope>NUCLEOTIDE SEQUENCE [LARGE SCALE GENOMIC DNA]</scope>
</reference>
<reference evidence="2" key="2">
    <citation type="submission" date="2025-08" db="UniProtKB">
        <authorList>
            <consortium name="Ensembl"/>
        </authorList>
    </citation>
    <scope>IDENTIFICATION</scope>
</reference>
<dbReference type="eggNOG" id="ENOG502T1TA">
    <property type="taxonomic scope" value="Eukaryota"/>
</dbReference>
<dbReference type="GeneTree" id="ENSGT00390000017909"/>
<dbReference type="AlphaFoldDB" id="G3VTM3"/>
<evidence type="ECO:0000313" key="2">
    <source>
        <dbReference type="Ensembl" id="ENSSHAP00000006528.2"/>
    </source>
</evidence>
<dbReference type="InParanoid" id="G3VTM3"/>
<dbReference type="Proteomes" id="UP000007648">
    <property type="component" value="Unassembled WGS sequence"/>
</dbReference>
<feature type="compositionally biased region" description="Low complexity" evidence="1">
    <location>
        <begin position="165"/>
        <end position="179"/>
    </location>
</feature>
<feature type="region of interest" description="Disordered" evidence="1">
    <location>
        <begin position="1"/>
        <end position="35"/>
    </location>
</feature>
<dbReference type="FunCoup" id="G3VTM3">
    <property type="interactions" value="283"/>
</dbReference>
<dbReference type="GeneID" id="105749871"/>
<dbReference type="CTD" id="11067"/>
<dbReference type="PANTHER" id="PTHR15426">
    <property type="entry name" value="PROTEIN DEPP1"/>
    <property type="match status" value="1"/>
</dbReference>
<keyword evidence="3" id="KW-1185">Reference proteome</keyword>
<organism evidence="2 3">
    <name type="scientific">Sarcophilus harrisii</name>
    <name type="common">Tasmanian devil</name>
    <name type="synonym">Sarcophilus laniarius</name>
    <dbReference type="NCBI Taxonomy" id="9305"/>
    <lineage>
        <taxon>Eukaryota</taxon>
        <taxon>Metazoa</taxon>
        <taxon>Chordata</taxon>
        <taxon>Craniata</taxon>
        <taxon>Vertebrata</taxon>
        <taxon>Euteleostomi</taxon>
        <taxon>Mammalia</taxon>
        <taxon>Metatheria</taxon>
        <taxon>Dasyuromorphia</taxon>
        <taxon>Dasyuridae</taxon>
        <taxon>Sarcophilus</taxon>
    </lineage>
</organism>
<dbReference type="STRING" id="9305.ENSSHAP00000006528"/>
<sequence>MARDGIRGCWEAQIGQRAPGPAGSSSSSSKPPKGPCLSPLLSGCLTQASQGRGFPLGSQEATVCRQSVTELHSPVSATAGMRSRLLISVALLPTISENSEMMMLGSSQAKDELQSDLLSSQSLDDYVKSICQLAQPTSVLDGDQRLPYNRLRKPCRLRGKTFNDSTSASHSEKSSPASPMQDITAHFSGQHSTLPLGNNIDPLDWLFGESQPKRQSWKDTLRRTGLSTDPSCLHKQNEPGKSRVPRRIRACEAKLPGGPLTKLSSEWGKVWEKRTQPSMLNASLKYSSSSHQDRISRVLNSNLPVIYEL</sequence>
<evidence type="ECO:0000256" key="1">
    <source>
        <dbReference type="SAM" id="MobiDB-lite"/>
    </source>
</evidence>
<dbReference type="RefSeq" id="XP_012400432.2">
    <property type="nucleotide sequence ID" value="XM_012544978.3"/>
</dbReference>
<dbReference type="GO" id="GO:0005739">
    <property type="term" value="C:mitochondrion"/>
    <property type="evidence" value="ECO:0007669"/>
    <property type="project" value="TreeGrafter"/>
</dbReference>